<accession>A0A835Z256</accession>
<dbReference type="InterPro" id="IPR011009">
    <property type="entry name" value="Kinase-like_dom_sf"/>
</dbReference>
<dbReference type="InterPro" id="IPR000719">
    <property type="entry name" value="Prot_kinase_dom"/>
</dbReference>
<feature type="domain" description="Protein kinase" evidence="11">
    <location>
        <begin position="6"/>
        <end position="261"/>
    </location>
</feature>
<comment type="similarity">
    <text evidence="10">Belongs to the protein kinase superfamily.</text>
</comment>
<evidence type="ECO:0000313" key="12">
    <source>
        <dbReference type="EMBL" id="KAG5185038.1"/>
    </source>
</evidence>
<dbReference type="Proteomes" id="UP000664859">
    <property type="component" value="Unassembled WGS sequence"/>
</dbReference>
<dbReference type="Pfam" id="PF00069">
    <property type="entry name" value="Pkinase"/>
    <property type="match status" value="1"/>
</dbReference>
<evidence type="ECO:0000259" key="11">
    <source>
        <dbReference type="PROSITE" id="PS50011"/>
    </source>
</evidence>
<dbReference type="PANTHER" id="PTHR43895:SF32">
    <property type="entry name" value="SERINE_THREONINE-PROTEIN KINASE CHK1"/>
    <property type="match status" value="1"/>
</dbReference>
<evidence type="ECO:0000256" key="6">
    <source>
        <dbReference type="ARBA" id="ARBA00022840"/>
    </source>
</evidence>
<sequence>MIIGDFELTNLLGEGAFGQVRLGTNMRTEARVAVKIMELQRIKDLGMSVNVRREISSLKKLRHPNVVKLIEVLKSSSHIYLVCELAEGGDLFDKIAEQELFDEETTRNYFRQILAGVSYCHSMGICHRDLKPENILLAADGTVRISDFGFSRACIDQHAVIQVYTRVGTPNFIAPEVLSGRGYDAFSADVWSAGAVLFVMLAGYLPFDEEDLESLYTKIRRGEFKYPRYVHPLARNLISSMLVVDPLKRNTIEGVLKDPWMTNKHLDKSRVRRTLSTKFSGEEDLEQGIEQQRCVSDSTTVDCGAPRATLLSTLAGFRDDVAVCSSEASDAIPENM</sequence>
<reference evidence="12" key="1">
    <citation type="submission" date="2021-02" db="EMBL/GenBank/DDBJ databases">
        <title>First Annotated Genome of the Yellow-green Alga Tribonema minus.</title>
        <authorList>
            <person name="Mahan K.M."/>
        </authorList>
    </citation>
    <scope>NUCLEOTIDE SEQUENCE</scope>
    <source>
        <strain evidence="12">UTEX B ZZ1240</strain>
    </source>
</reference>
<keyword evidence="6 9" id="KW-0067">ATP-binding</keyword>
<evidence type="ECO:0000256" key="8">
    <source>
        <dbReference type="ARBA" id="ARBA00048679"/>
    </source>
</evidence>
<keyword evidence="2 10" id="KW-0723">Serine/threonine-protein kinase</keyword>
<name>A0A835Z256_9STRA</name>
<evidence type="ECO:0000256" key="9">
    <source>
        <dbReference type="PROSITE-ProRule" id="PRU10141"/>
    </source>
</evidence>
<dbReference type="InterPro" id="IPR008271">
    <property type="entry name" value="Ser/Thr_kinase_AS"/>
</dbReference>
<dbReference type="EC" id="2.7.11.1" evidence="1"/>
<dbReference type="PROSITE" id="PS00108">
    <property type="entry name" value="PROTEIN_KINASE_ST"/>
    <property type="match status" value="1"/>
</dbReference>
<gene>
    <name evidence="12" type="ORF">JKP88DRAFT_260578</name>
</gene>
<keyword evidence="13" id="KW-1185">Reference proteome</keyword>
<dbReference type="FunFam" id="3.30.200.20:FF:000042">
    <property type="entry name" value="Aurora kinase A"/>
    <property type="match status" value="1"/>
</dbReference>
<dbReference type="EMBL" id="JAFCMP010000144">
    <property type="protein sequence ID" value="KAG5185038.1"/>
    <property type="molecule type" value="Genomic_DNA"/>
</dbReference>
<dbReference type="PANTHER" id="PTHR43895">
    <property type="entry name" value="CALCIUM/CALMODULIN-DEPENDENT PROTEIN KINASE KINASE-RELATED"/>
    <property type="match status" value="1"/>
</dbReference>
<evidence type="ECO:0000256" key="1">
    <source>
        <dbReference type="ARBA" id="ARBA00012513"/>
    </source>
</evidence>
<comment type="catalytic activity">
    <reaction evidence="7">
        <text>L-threonyl-[protein] + ATP = O-phospho-L-threonyl-[protein] + ADP + H(+)</text>
        <dbReference type="Rhea" id="RHEA:46608"/>
        <dbReference type="Rhea" id="RHEA-COMP:11060"/>
        <dbReference type="Rhea" id="RHEA-COMP:11605"/>
        <dbReference type="ChEBI" id="CHEBI:15378"/>
        <dbReference type="ChEBI" id="CHEBI:30013"/>
        <dbReference type="ChEBI" id="CHEBI:30616"/>
        <dbReference type="ChEBI" id="CHEBI:61977"/>
        <dbReference type="ChEBI" id="CHEBI:456216"/>
        <dbReference type="EC" id="2.7.11.1"/>
    </reaction>
</comment>
<dbReference type="GO" id="GO:0007165">
    <property type="term" value="P:signal transduction"/>
    <property type="evidence" value="ECO:0007669"/>
    <property type="project" value="TreeGrafter"/>
</dbReference>
<dbReference type="OrthoDB" id="193931at2759"/>
<proteinExistence type="inferred from homology"/>
<dbReference type="InterPro" id="IPR017441">
    <property type="entry name" value="Protein_kinase_ATP_BS"/>
</dbReference>
<dbReference type="SUPFAM" id="SSF56112">
    <property type="entry name" value="Protein kinase-like (PK-like)"/>
    <property type="match status" value="1"/>
</dbReference>
<evidence type="ECO:0000256" key="10">
    <source>
        <dbReference type="RuleBase" id="RU000304"/>
    </source>
</evidence>
<dbReference type="PROSITE" id="PS00107">
    <property type="entry name" value="PROTEIN_KINASE_ATP"/>
    <property type="match status" value="1"/>
</dbReference>
<evidence type="ECO:0000256" key="2">
    <source>
        <dbReference type="ARBA" id="ARBA00022527"/>
    </source>
</evidence>
<dbReference type="Gene3D" id="1.10.510.10">
    <property type="entry name" value="Transferase(Phosphotransferase) domain 1"/>
    <property type="match status" value="1"/>
</dbReference>
<feature type="binding site" evidence="9">
    <location>
        <position position="35"/>
    </location>
    <ligand>
        <name>ATP</name>
        <dbReference type="ChEBI" id="CHEBI:30616"/>
    </ligand>
</feature>
<keyword evidence="3" id="KW-0808">Transferase</keyword>
<evidence type="ECO:0000313" key="13">
    <source>
        <dbReference type="Proteomes" id="UP000664859"/>
    </source>
</evidence>
<dbReference type="GO" id="GO:0004674">
    <property type="term" value="F:protein serine/threonine kinase activity"/>
    <property type="evidence" value="ECO:0007669"/>
    <property type="project" value="UniProtKB-KW"/>
</dbReference>
<dbReference type="PROSITE" id="PS50011">
    <property type="entry name" value="PROTEIN_KINASE_DOM"/>
    <property type="match status" value="1"/>
</dbReference>
<dbReference type="SMART" id="SM00220">
    <property type="entry name" value="S_TKc"/>
    <property type="match status" value="1"/>
</dbReference>
<evidence type="ECO:0000256" key="4">
    <source>
        <dbReference type="ARBA" id="ARBA00022741"/>
    </source>
</evidence>
<evidence type="ECO:0000256" key="5">
    <source>
        <dbReference type="ARBA" id="ARBA00022777"/>
    </source>
</evidence>
<dbReference type="CDD" id="cd14003">
    <property type="entry name" value="STKc_AMPK-like"/>
    <property type="match status" value="1"/>
</dbReference>
<dbReference type="FunFam" id="1.10.510.10:FF:000571">
    <property type="entry name" value="Maternal embryonic leucine zipper kinase"/>
    <property type="match status" value="1"/>
</dbReference>
<evidence type="ECO:0000256" key="3">
    <source>
        <dbReference type="ARBA" id="ARBA00022679"/>
    </source>
</evidence>
<comment type="caution">
    <text evidence="12">The sequence shown here is derived from an EMBL/GenBank/DDBJ whole genome shotgun (WGS) entry which is preliminary data.</text>
</comment>
<keyword evidence="4 9" id="KW-0547">Nucleotide-binding</keyword>
<keyword evidence="5 12" id="KW-0418">Kinase</keyword>
<dbReference type="AlphaFoldDB" id="A0A835Z256"/>
<comment type="catalytic activity">
    <reaction evidence="8">
        <text>L-seryl-[protein] + ATP = O-phospho-L-seryl-[protein] + ADP + H(+)</text>
        <dbReference type="Rhea" id="RHEA:17989"/>
        <dbReference type="Rhea" id="RHEA-COMP:9863"/>
        <dbReference type="Rhea" id="RHEA-COMP:11604"/>
        <dbReference type="ChEBI" id="CHEBI:15378"/>
        <dbReference type="ChEBI" id="CHEBI:29999"/>
        <dbReference type="ChEBI" id="CHEBI:30616"/>
        <dbReference type="ChEBI" id="CHEBI:83421"/>
        <dbReference type="ChEBI" id="CHEBI:456216"/>
        <dbReference type="EC" id="2.7.11.1"/>
    </reaction>
</comment>
<protein>
    <recommendedName>
        <fullName evidence="1">non-specific serine/threonine protein kinase</fullName>
        <ecNumber evidence="1">2.7.11.1</ecNumber>
    </recommendedName>
</protein>
<organism evidence="12 13">
    <name type="scientific">Tribonema minus</name>
    <dbReference type="NCBI Taxonomy" id="303371"/>
    <lineage>
        <taxon>Eukaryota</taxon>
        <taxon>Sar</taxon>
        <taxon>Stramenopiles</taxon>
        <taxon>Ochrophyta</taxon>
        <taxon>PX clade</taxon>
        <taxon>Xanthophyceae</taxon>
        <taxon>Tribonematales</taxon>
        <taxon>Tribonemataceae</taxon>
        <taxon>Tribonema</taxon>
    </lineage>
</organism>
<dbReference type="GO" id="GO:0005524">
    <property type="term" value="F:ATP binding"/>
    <property type="evidence" value="ECO:0007669"/>
    <property type="project" value="UniProtKB-UniRule"/>
</dbReference>
<evidence type="ECO:0000256" key="7">
    <source>
        <dbReference type="ARBA" id="ARBA00047899"/>
    </source>
</evidence>